<sequence length="148" mass="17490">IIYNFIICFLESYFVSAGTIMAINIYKVHTDPNFWTNPKIFDPHRFLPENIRNHHPYSYISFSARPRNCIGIIFSYSFIKSNCDIYQILGQRFAMLEMKAMIVSLIYNFYLEPIDYLKNLRLQANIVLCPIHPLRIRFIPICKTNANI</sequence>
<keyword evidence="10" id="KW-0560">Oxidoreductase</keyword>
<dbReference type="SUPFAM" id="SSF48264">
    <property type="entry name" value="Cytochrome P450"/>
    <property type="match status" value="2"/>
</dbReference>
<evidence type="ECO:0000256" key="4">
    <source>
        <dbReference type="ARBA" id="ARBA00004406"/>
    </source>
</evidence>
<keyword evidence="8" id="KW-0256">Endoplasmic reticulum</keyword>
<accession>A0A151IBL7</accession>
<keyword evidence="13" id="KW-0472">Membrane</keyword>
<dbReference type="Pfam" id="PF00067">
    <property type="entry name" value="p450"/>
    <property type="match status" value="1"/>
</dbReference>
<evidence type="ECO:0000256" key="11">
    <source>
        <dbReference type="ARBA" id="ARBA00023004"/>
    </source>
</evidence>
<evidence type="ECO:0000256" key="1">
    <source>
        <dbReference type="ARBA" id="ARBA00001971"/>
    </source>
</evidence>
<name>A0A151IBL7_9HYME</name>
<dbReference type="PANTHER" id="PTHR24291">
    <property type="entry name" value="CYTOCHROME P450 FAMILY 4"/>
    <property type="match status" value="1"/>
</dbReference>
<dbReference type="GO" id="GO:0004497">
    <property type="term" value="F:monooxygenase activity"/>
    <property type="evidence" value="ECO:0007669"/>
    <property type="project" value="UniProtKB-KW"/>
</dbReference>
<keyword evidence="16" id="KW-1185">Reference proteome</keyword>
<feature type="non-terminal residue" evidence="15">
    <location>
        <position position="1"/>
    </location>
</feature>
<dbReference type="Gene3D" id="1.10.630.10">
    <property type="entry name" value="Cytochrome P450"/>
    <property type="match status" value="1"/>
</dbReference>
<keyword evidence="11 14" id="KW-0408">Iron</keyword>
<reference evidence="15 16" key="1">
    <citation type="submission" date="2016-03" db="EMBL/GenBank/DDBJ databases">
        <title>Cyphomyrmex costatus WGS genome.</title>
        <authorList>
            <person name="Nygaard S."/>
            <person name="Hu H."/>
            <person name="Boomsma J."/>
            <person name="Zhang G."/>
        </authorList>
    </citation>
    <scope>NUCLEOTIDE SEQUENCE [LARGE SCALE GENOMIC DNA]</scope>
    <source>
        <strain evidence="15">MS0001</strain>
        <tissue evidence="15">Whole body</tissue>
    </source>
</reference>
<dbReference type="InterPro" id="IPR036396">
    <property type="entry name" value="Cyt_P450_sf"/>
</dbReference>
<comment type="subcellular location">
    <subcellularLocation>
        <location evidence="4">Endoplasmic reticulum membrane</location>
        <topology evidence="4">Peripheral membrane protein</topology>
    </subcellularLocation>
    <subcellularLocation>
        <location evidence="3">Microsome membrane</location>
        <topology evidence="3">Peripheral membrane protein</topology>
    </subcellularLocation>
</comment>
<evidence type="ECO:0000313" key="15">
    <source>
        <dbReference type="EMBL" id="KYM97039.1"/>
    </source>
</evidence>
<dbReference type="GO" id="GO:0020037">
    <property type="term" value="F:heme binding"/>
    <property type="evidence" value="ECO:0007669"/>
    <property type="project" value="InterPro"/>
</dbReference>
<organism evidence="15 16">
    <name type="scientific">Cyphomyrmex costatus</name>
    <dbReference type="NCBI Taxonomy" id="456900"/>
    <lineage>
        <taxon>Eukaryota</taxon>
        <taxon>Metazoa</taxon>
        <taxon>Ecdysozoa</taxon>
        <taxon>Arthropoda</taxon>
        <taxon>Hexapoda</taxon>
        <taxon>Insecta</taxon>
        <taxon>Pterygota</taxon>
        <taxon>Neoptera</taxon>
        <taxon>Endopterygota</taxon>
        <taxon>Hymenoptera</taxon>
        <taxon>Apocrita</taxon>
        <taxon>Aculeata</taxon>
        <taxon>Formicoidea</taxon>
        <taxon>Formicidae</taxon>
        <taxon>Myrmicinae</taxon>
        <taxon>Cyphomyrmex</taxon>
    </lineage>
</organism>
<comment type="function">
    <text evidence="2">May be involved in the metabolism of insect hormones and in the breakdown of synthetic insecticides.</text>
</comment>
<dbReference type="STRING" id="456900.A0A151IBL7"/>
<comment type="similarity">
    <text evidence="5">Belongs to the cytochrome P450 family.</text>
</comment>
<evidence type="ECO:0000256" key="12">
    <source>
        <dbReference type="ARBA" id="ARBA00023033"/>
    </source>
</evidence>
<evidence type="ECO:0000256" key="2">
    <source>
        <dbReference type="ARBA" id="ARBA00003690"/>
    </source>
</evidence>
<keyword evidence="12" id="KW-0503">Monooxygenase</keyword>
<evidence type="ECO:0000256" key="13">
    <source>
        <dbReference type="ARBA" id="ARBA00023136"/>
    </source>
</evidence>
<evidence type="ECO:0000256" key="6">
    <source>
        <dbReference type="ARBA" id="ARBA00022617"/>
    </source>
</evidence>
<evidence type="ECO:0000256" key="10">
    <source>
        <dbReference type="ARBA" id="ARBA00023002"/>
    </source>
</evidence>
<dbReference type="InterPro" id="IPR001128">
    <property type="entry name" value="Cyt_P450"/>
</dbReference>
<evidence type="ECO:0000256" key="7">
    <source>
        <dbReference type="ARBA" id="ARBA00022723"/>
    </source>
</evidence>
<keyword evidence="9" id="KW-0492">Microsome</keyword>
<evidence type="ECO:0000256" key="8">
    <source>
        <dbReference type="ARBA" id="ARBA00022824"/>
    </source>
</evidence>
<dbReference type="InterPro" id="IPR050196">
    <property type="entry name" value="Cytochrome_P450_Monoox"/>
</dbReference>
<dbReference type="AlphaFoldDB" id="A0A151IBL7"/>
<evidence type="ECO:0000256" key="14">
    <source>
        <dbReference type="PIRSR" id="PIRSR602403-1"/>
    </source>
</evidence>
<comment type="cofactor">
    <cofactor evidence="1 14">
        <name>heme</name>
        <dbReference type="ChEBI" id="CHEBI:30413"/>
    </cofactor>
</comment>
<proteinExistence type="inferred from homology"/>
<dbReference type="PANTHER" id="PTHR24291:SF189">
    <property type="entry name" value="CYTOCHROME P450 4C3-RELATED"/>
    <property type="match status" value="1"/>
</dbReference>
<gene>
    <name evidence="15" type="ORF">ALC62_12304</name>
</gene>
<evidence type="ECO:0000256" key="9">
    <source>
        <dbReference type="ARBA" id="ARBA00022848"/>
    </source>
</evidence>
<feature type="binding site" description="axial binding residue" evidence="14">
    <location>
        <position position="69"/>
    </location>
    <ligand>
        <name>heme</name>
        <dbReference type="ChEBI" id="CHEBI:30413"/>
    </ligand>
    <ligandPart>
        <name>Fe</name>
        <dbReference type="ChEBI" id="CHEBI:18248"/>
    </ligandPart>
</feature>
<dbReference type="GO" id="GO:0016705">
    <property type="term" value="F:oxidoreductase activity, acting on paired donors, with incorporation or reduction of molecular oxygen"/>
    <property type="evidence" value="ECO:0007669"/>
    <property type="project" value="InterPro"/>
</dbReference>
<dbReference type="GO" id="GO:0005506">
    <property type="term" value="F:iron ion binding"/>
    <property type="evidence" value="ECO:0007669"/>
    <property type="project" value="InterPro"/>
</dbReference>
<dbReference type="Proteomes" id="UP000078542">
    <property type="component" value="Unassembled WGS sequence"/>
</dbReference>
<keyword evidence="6 14" id="KW-0349">Heme</keyword>
<keyword evidence="7 14" id="KW-0479">Metal-binding</keyword>
<evidence type="ECO:0000256" key="5">
    <source>
        <dbReference type="ARBA" id="ARBA00010617"/>
    </source>
</evidence>
<dbReference type="InterPro" id="IPR002403">
    <property type="entry name" value="Cyt_P450_E_grp-IV"/>
</dbReference>
<protein>
    <submittedName>
        <fullName evidence="15">Cytochrome P450 4C1</fullName>
    </submittedName>
</protein>
<dbReference type="EMBL" id="KQ978095">
    <property type="protein sequence ID" value="KYM97039.1"/>
    <property type="molecule type" value="Genomic_DNA"/>
</dbReference>
<dbReference type="GO" id="GO:0005789">
    <property type="term" value="C:endoplasmic reticulum membrane"/>
    <property type="evidence" value="ECO:0007669"/>
    <property type="project" value="UniProtKB-SubCell"/>
</dbReference>
<evidence type="ECO:0000256" key="3">
    <source>
        <dbReference type="ARBA" id="ARBA00004174"/>
    </source>
</evidence>
<evidence type="ECO:0000313" key="16">
    <source>
        <dbReference type="Proteomes" id="UP000078542"/>
    </source>
</evidence>
<dbReference type="PRINTS" id="PR00465">
    <property type="entry name" value="EP450IV"/>
</dbReference>